<dbReference type="CDD" id="cd14440">
    <property type="entry name" value="AlgX_N_like_3"/>
    <property type="match status" value="1"/>
</dbReference>
<keyword evidence="4" id="KW-0732">Signal</keyword>
<evidence type="ECO:0000313" key="10">
    <source>
        <dbReference type="Proteomes" id="UP000004662"/>
    </source>
</evidence>
<feature type="region of interest" description="Disordered" evidence="7">
    <location>
        <begin position="276"/>
        <end position="303"/>
    </location>
</feature>
<dbReference type="HOGENOM" id="CLU_045959_1_0_7"/>
<protein>
    <recommendedName>
        <fullName evidence="8">AlgX/AlgJ SGNH hydrolase-like domain-containing protein</fullName>
    </recommendedName>
</protein>
<evidence type="ECO:0000256" key="5">
    <source>
        <dbReference type="ARBA" id="ARBA00022764"/>
    </source>
</evidence>
<accession>G7Q8Q8</accession>
<dbReference type="AlphaFoldDB" id="G7Q8Q8"/>
<feature type="compositionally biased region" description="Gly residues" evidence="7">
    <location>
        <begin position="387"/>
        <end position="399"/>
    </location>
</feature>
<dbReference type="OrthoDB" id="175771at2"/>
<evidence type="ECO:0000259" key="8">
    <source>
        <dbReference type="Pfam" id="PF16822"/>
    </source>
</evidence>
<dbReference type="UniPathway" id="UPA00286"/>
<keyword evidence="10" id="KW-1185">Reference proteome</keyword>
<dbReference type="InterPro" id="IPR031811">
    <property type="entry name" value="ALGX/ALGJ_SGNH-like"/>
</dbReference>
<reference evidence="10" key="1">
    <citation type="journal article" date="2015" name="Genome Announc.">
        <title>High-Quality Draft Genome Sequence of Desulfovibrio carbinoliphilus FW-101-2B, an Organic Acid-Oxidizing Sulfate-Reducing Bacterium Isolated from Uranium(VI)-Contaminated Groundwater.</title>
        <authorList>
            <person name="Ramsay B.D."/>
            <person name="Hwang C."/>
            <person name="Woo H.L."/>
            <person name="Carroll S.L."/>
            <person name="Lucas S."/>
            <person name="Han J."/>
            <person name="Lapidus A.L."/>
            <person name="Cheng J.F."/>
            <person name="Goodwin L.A."/>
            <person name="Pitluck S."/>
            <person name="Peters L."/>
            <person name="Chertkov O."/>
            <person name="Held B."/>
            <person name="Detter J.C."/>
            <person name="Han C.S."/>
            <person name="Tapia R."/>
            <person name="Land M.L."/>
            <person name="Hauser L.J."/>
            <person name="Kyrpides N.C."/>
            <person name="Ivanova N.N."/>
            <person name="Mikhailova N."/>
            <person name="Pagani I."/>
            <person name="Woyke T."/>
            <person name="Arkin A.P."/>
            <person name="Dehal P."/>
            <person name="Chivian D."/>
            <person name="Criddle C.S."/>
            <person name="Wu W."/>
            <person name="Chakraborty R."/>
            <person name="Hazen T.C."/>
            <person name="Fields M.W."/>
        </authorList>
    </citation>
    <scope>NUCLEOTIDE SEQUENCE [LARGE SCALE GENOMIC DNA]</scope>
    <source>
        <strain evidence="10">FW-101-2B</strain>
    </source>
</reference>
<dbReference type="GO" id="GO:0042121">
    <property type="term" value="P:alginic acid biosynthetic process"/>
    <property type="evidence" value="ECO:0007669"/>
    <property type="project" value="UniProtKB-UniPathway"/>
</dbReference>
<proteinExistence type="predicted"/>
<dbReference type="EMBL" id="CM001368">
    <property type="protein sequence ID" value="EHJ49145.1"/>
    <property type="molecule type" value="Genomic_DNA"/>
</dbReference>
<feature type="region of interest" description="Disordered" evidence="7">
    <location>
        <begin position="376"/>
        <end position="399"/>
    </location>
</feature>
<sequence length="399" mass="43519">MPRFFPLLQSCVLAAFLAGSAVLPLLGLPSGRLAVEKRPLAAVPPLSQAWSDPAGYGPALAGAVRDGAPFRDHLIRANSRLRLALFRESPVPGVLVGRHGWLFYTNEWALDDFLNVLPLSEKDLAAMVRIQVERRDWLAARGIGYLVVFAPNKATVYPEEMPEGIAPLGPASRLDRLVPRLREAGLAVVDLRGALAGAKATRRAYQKTDTHWNGWGAFCGAAAIIEAVSGLRPGLPALRASEYAVREEDRPGGDLAEMLLLPDVWREVDWVPHKTTPVLARPAPDGPYPDPADHPERERRAYETDRTDWPRLLFFHDSFARPMAGFLAERSSRSVFLWSHAFSPGIIEAEKPDVVILETVERYVYALLLENPDPVRRSGGPAVGEAPCGGDGGSGDGAR</sequence>
<evidence type="ECO:0000256" key="1">
    <source>
        <dbReference type="ARBA" id="ARBA00004418"/>
    </source>
</evidence>
<evidence type="ECO:0000256" key="7">
    <source>
        <dbReference type="SAM" id="MobiDB-lite"/>
    </source>
</evidence>
<evidence type="ECO:0000256" key="6">
    <source>
        <dbReference type="ARBA" id="ARBA00022841"/>
    </source>
</evidence>
<keyword evidence="5" id="KW-0574">Periplasm</keyword>
<keyword evidence="6" id="KW-0016">Alginate biosynthesis</keyword>
<comment type="pathway">
    <text evidence="2">Glycan biosynthesis; alginate biosynthesis.</text>
</comment>
<dbReference type="GO" id="GO:0042597">
    <property type="term" value="C:periplasmic space"/>
    <property type="evidence" value="ECO:0007669"/>
    <property type="project" value="UniProtKB-SubCell"/>
</dbReference>
<organism evidence="9 10">
    <name type="scientific">Solidesulfovibrio carbinoliphilus subsp. oakridgensis</name>
    <dbReference type="NCBI Taxonomy" id="694327"/>
    <lineage>
        <taxon>Bacteria</taxon>
        <taxon>Pseudomonadati</taxon>
        <taxon>Thermodesulfobacteriota</taxon>
        <taxon>Desulfovibrionia</taxon>
        <taxon>Desulfovibrionales</taxon>
        <taxon>Desulfovibrionaceae</taxon>
        <taxon>Solidesulfovibrio</taxon>
    </lineage>
</organism>
<evidence type="ECO:0000313" key="9">
    <source>
        <dbReference type="EMBL" id="EHJ49145.1"/>
    </source>
</evidence>
<name>G7Q8Q8_9BACT</name>
<keyword evidence="3" id="KW-0808">Transferase</keyword>
<gene>
    <name evidence="9" type="ORF">DFW101_3145</name>
</gene>
<comment type="subcellular location">
    <subcellularLocation>
        <location evidence="1">Periplasm</location>
    </subcellularLocation>
</comment>
<dbReference type="GO" id="GO:0016740">
    <property type="term" value="F:transferase activity"/>
    <property type="evidence" value="ECO:0007669"/>
    <property type="project" value="UniProtKB-KW"/>
</dbReference>
<evidence type="ECO:0000256" key="4">
    <source>
        <dbReference type="ARBA" id="ARBA00022729"/>
    </source>
</evidence>
<feature type="domain" description="AlgX/AlgJ SGNH hydrolase-like" evidence="8">
    <location>
        <begin position="94"/>
        <end position="277"/>
    </location>
</feature>
<feature type="compositionally biased region" description="Basic and acidic residues" evidence="7">
    <location>
        <begin position="291"/>
        <end position="303"/>
    </location>
</feature>
<dbReference type="Pfam" id="PF16822">
    <property type="entry name" value="ALGX"/>
    <property type="match status" value="1"/>
</dbReference>
<dbReference type="STRING" id="694327.DFW101_3145"/>
<dbReference type="Proteomes" id="UP000004662">
    <property type="component" value="Chromosome"/>
</dbReference>
<evidence type="ECO:0000256" key="2">
    <source>
        <dbReference type="ARBA" id="ARBA00005182"/>
    </source>
</evidence>
<evidence type="ECO:0000256" key="3">
    <source>
        <dbReference type="ARBA" id="ARBA00022679"/>
    </source>
</evidence>
<dbReference type="eggNOG" id="COG0457">
    <property type="taxonomic scope" value="Bacteria"/>
</dbReference>